<dbReference type="InterPro" id="IPR038180">
    <property type="entry name" value="FlgT_N_sf"/>
</dbReference>
<evidence type="ECO:0000313" key="3">
    <source>
        <dbReference type="Proteomes" id="UP000214880"/>
    </source>
</evidence>
<gene>
    <name evidence="2" type="ORF">SAMN04488502_10861</name>
</gene>
<feature type="signal peptide" evidence="1">
    <location>
        <begin position="1"/>
        <end position="28"/>
    </location>
</feature>
<evidence type="ECO:0000313" key="2">
    <source>
        <dbReference type="EMBL" id="SDM86953.1"/>
    </source>
</evidence>
<dbReference type="EMBL" id="FNHB01000008">
    <property type="protein sequence ID" value="SDM86953.1"/>
    <property type="molecule type" value="Genomic_DNA"/>
</dbReference>
<keyword evidence="1" id="KW-0732">Signal</keyword>
<keyword evidence="3" id="KW-1185">Reference proteome</keyword>
<feature type="chain" id="PRO_5011598029" description="Flagellar assembly protein T N-terminal domain-containing protein" evidence="1">
    <location>
        <begin position="29"/>
        <end position="372"/>
    </location>
</feature>
<proteinExistence type="predicted"/>
<reference evidence="2 3" key="1">
    <citation type="submission" date="2016-10" db="EMBL/GenBank/DDBJ databases">
        <authorList>
            <person name="de Groot N.N."/>
        </authorList>
    </citation>
    <scope>NUCLEOTIDE SEQUENCE [LARGE SCALE GENOMIC DNA]</scope>
    <source>
        <strain evidence="2 3">DSM 1736</strain>
    </source>
</reference>
<accession>A0A1G9WRZ6</accession>
<dbReference type="Gene3D" id="3.40.50.10610">
    <property type="entry name" value="ABC-type transport auxiliary lipoprotein component"/>
    <property type="match status" value="1"/>
</dbReference>
<evidence type="ECO:0000256" key="1">
    <source>
        <dbReference type="SAM" id="SignalP"/>
    </source>
</evidence>
<name>A0A1G9WRZ6_9FIRM</name>
<evidence type="ECO:0008006" key="4">
    <source>
        <dbReference type="Google" id="ProtNLM"/>
    </source>
</evidence>
<dbReference type="STRING" id="146817.SAMN04488502_10861"/>
<dbReference type="AlphaFoldDB" id="A0A1G9WRZ6"/>
<organism evidence="2 3">
    <name type="scientific">Dendrosporobacter quercicolus</name>
    <dbReference type="NCBI Taxonomy" id="146817"/>
    <lineage>
        <taxon>Bacteria</taxon>
        <taxon>Bacillati</taxon>
        <taxon>Bacillota</taxon>
        <taxon>Negativicutes</taxon>
        <taxon>Selenomonadales</taxon>
        <taxon>Sporomusaceae</taxon>
        <taxon>Dendrosporobacter</taxon>
    </lineage>
</organism>
<sequence>MVSELKQKFMMLLVIMLLTGLLASTAMAKEVSVQGFGLNREEAINDALRNAVEQTVGTLVSAETLVKNMRMVKDEIYTNSKGYVNGFEILSENRSFDGTTVTIKANVDTTPNSALVSQLQRLNLIKHSLQDPRIAVIIPEFHLTARIPDPAGETAVIRKLTEAGFSRVVDPQQIQAIRYTNVIKSLTRGETSEAIALATSYNVDYLLVGEAFSEYAGNIGNSGMHSCRARVEAKLIKADTGEIVAAQGFHAGGADITEFTAAKKALNNAGELMGDYMIEKLLAYAGSTETGIQLTVFHATSFSKISLLIKELEHIKGVKKAYIRDYNNGTAKIDLDYTGTPLTLANALKQISLPGLAITAVSNSAIHVSIVY</sequence>
<dbReference type="Gene3D" id="3.30.1660.40">
    <property type="entry name" value="FlgT, N-terminal domain"/>
    <property type="match status" value="1"/>
</dbReference>
<dbReference type="Proteomes" id="UP000214880">
    <property type="component" value="Unassembled WGS sequence"/>
</dbReference>
<protein>
    <recommendedName>
        <fullName evidence="4">Flagellar assembly protein T N-terminal domain-containing protein</fullName>
    </recommendedName>
</protein>